<dbReference type="AlphaFoldDB" id="A0A1B4FBI5"/>
<name>A0A1B4FBI5_9BURK</name>
<evidence type="ECO:0000313" key="2">
    <source>
        <dbReference type="EMBL" id="AOJ01040.1"/>
    </source>
</evidence>
<dbReference type="KEGG" id="buu:WS70_03685"/>
<dbReference type="PANTHER" id="PTHR46401:SF9">
    <property type="entry name" value="MANNOSYLTRANSFERASE A"/>
    <property type="match status" value="1"/>
</dbReference>
<accession>A0A1B4FBI5</accession>
<dbReference type="Gene3D" id="3.40.50.2000">
    <property type="entry name" value="Glycogen Phosphorylase B"/>
    <property type="match status" value="1"/>
</dbReference>
<gene>
    <name evidence="2" type="ORF">WS70_03685</name>
</gene>
<sequence length="384" mass="43896">MSNVLIDVTRLVDRRLQKMLPTGVDRVSLEYVEHFRARAHAVVRFAGRWVVLSAPQSQRLYDSLHCPDSGFTSMVRRCLGSAYVCNWDRGSTASILINTGHSGLDRPAYVEQAKRRNWRLVLFLHDLIPVTHPEYCRPGEAVVHRRRLETMLSPEVGIIMNSYATHRELKEYAAKNRKPIPRCAVAPLAPARLPKPSPVRPMAEPYFVVLGTIEPRKNHWFLLHVWRRLVERLEERAPVLVIIGRRGWECENTIDMLDRCENLNSKVVELAHCNDASLATYLHHAQALVFPSLVEGYGMPLIEALSANVPVIASDLDVFREIAGEIPDYLDPLDGPAWMDRIDAYTCHDSKERKAQIARLARFRTPTWKQHFEIAEHLILELAS</sequence>
<proteinExistence type="predicted"/>
<dbReference type="PANTHER" id="PTHR46401">
    <property type="entry name" value="GLYCOSYLTRANSFERASE WBBK-RELATED"/>
    <property type="match status" value="1"/>
</dbReference>
<organism evidence="2 3">
    <name type="scientific">Burkholderia mayonis</name>
    <dbReference type="NCBI Taxonomy" id="1385591"/>
    <lineage>
        <taxon>Bacteria</taxon>
        <taxon>Pseudomonadati</taxon>
        <taxon>Pseudomonadota</taxon>
        <taxon>Betaproteobacteria</taxon>
        <taxon>Burkholderiales</taxon>
        <taxon>Burkholderiaceae</taxon>
        <taxon>Burkholderia</taxon>
        <taxon>pseudomallei group</taxon>
    </lineage>
</organism>
<reference evidence="2 3" key="1">
    <citation type="submission" date="2015-12" db="EMBL/GenBank/DDBJ databases">
        <title>Diversity of Burkholderia near neighbor genomes.</title>
        <authorList>
            <person name="Sahl J."/>
            <person name="Wagner D."/>
            <person name="Keim P."/>
        </authorList>
    </citation>
    <scope>NUCLEOTIDE SEQUENCE [LARGE SCALE GENOMIC DNA]</scope>
    <source>
        <strain evidence="2 3">BDU6</strain>
    </source>
</reference>
<keyword evidence="3" id="KW-1185">Reference proteome</keyword>
<dbReference type="InterPro" id="IPR001296">
    <property type="entry name" value="Glyco_trans_1"/>
</dbReference>
<dbReference type="RefSeq" id="WP_059470855.1">
    <property type="nucleotide sequence ID" value="NZ_CP013386.1"/>
</dbReference>
<dbReference type="Proteomes" id="UP000062519">
    <property type="component" value="Chromosome 1"/>
</dbReference>
<dbReference type="CDD" id="cd03809">
    <property type="entry name" value="GT4_MtfB-like"/>
    <property type="match status" value="1"/>
</dbReference>
<dbReference type="EMBL" id="CP013386">
    <property type="protein sequence ID" value="AOJ01040.1"/>
    <property type="molecule type" value="Genomic_DNA"/>
</dbReference>
<evidence type="ECO:0000313" key="3">
    <source>
        <dbReference type="Proteomes" id="UP000062519"/>
    </source>
</evidence>
<dbReference type="Pfam" id="PF00534">
    <property type="entry name" value="Glycos_transf_1"/>
    <property type="match status" value="1"/>
</dbReference>
<dbReference type="GO" id="GO:0016757">
    <property type="term" value="F:glycosyltransferase activity"/>
    <property type="evidence" value="ECO:0007669"/>
    <property type="project" value="InterPro"/>
</dbReference>
<feature type="domain" description="Glycosyl transferase family 1" evidence="1">
    <location>
        <begin position="200"/>
        <end position="324"/>
    </location>
</feature>
<dbReference type="SUPFAM" id="SSF53756">
    <property type="entry name" value="UDP-Glycosyltransferase/glycogen phosphorylase"/>
    <property type="match status" value="1"/>
</dbReference>
<protein>
    <recommendedName>
        <fullName evidence="1">Glycosyl transferase family 1 domain-containing protein</fullName>
    </recommendedName>
</protein>
<evidence type="ECO:0000259" key="1">
    <source>
        <dbReference type="Pfam" id="PF00534"/>
    </source>
</evidence>